<keyword evidence="4" id="KW-0969">Cilium</keyword>
<dbReference type="PANTHER" id="PTHR37833:SF1">
    <property type="entry name" value="SIGNAL PEPTIDE PROTEIN"/>
    <property type="match status" value="1"/>
</dbReference>
<dbReference type="Gene3D" id="2.60.40.10">
    <property type="entry name" value="Immunoglobulins"/>
    <property type="match status" value="7"/>
</dbReference>
<dbReference type="eggNOG" id="COG2931">
    <property type="taxonomic scope" value="Bacteria"/>
</dbReference>
<dbReference type="eggNOG" id="COG1572">
    <property type="taxonomic scope" value="Bacteria"/>
</dbReference>
<dbReference type="InterPro" id="IPR053879">
    <property type="entry name" value="HYDIN_VesB_CFA65-like_Ig"/>
</dbReference>
<feature type="chain" id="PRO_5003668927" description="HYDIN/VesB/CFA65-like Ig-like domain-containing protein" evidence="6">
    <location>
        <begin position="25"/>
        <end position="1173"/>
    </location>
</feature>
<evidence type="ECO:0000256" key="2">
    <source>
        <dbReference type="ARBA" id="ARBA00004496"/>
    </source>
</evidence>
<feature type="signal peptide" evidence="6">
    <location>
        <begin position="1"/>
        <end position="24"/>
    </location>
</feature>
<keyword evidence="5" id="KW-0966">Cell projection</keyword>
<dbReference type="NCBIfam" id="NF012200">
    <property type="entry name" value="choice_anch_D"/>
    <property type="match status" value="6"/>
</dbReference>
<organism evidence="8 9">
    <name type="scientific">Beggiatoa alba B18LD</name>
    <dbReference type="NCBI Taxonomy" id="395493"/>
    <lineage>
        <taxon>Bacteria</taxon>
        <taxon>Pseudomonadati</taxon>
        <taxon>Pseudomonadota</taxon>
        <taxon>Gammaproteobacteria</taxon>
        <taxon>Thiotrichales</taxon>
        <taxon>Thiotrichaceae</taxon>
        <taxon>Beggiatoa</taxon>
    </lineage>
</organism>
<dbReference type="InterPro" id="IPR013783">
    <property type="entry name" value="Ig-like_fold"/>
</dbReference>
<evidence type="ECO:0000313" key="8">
    <source>
        <dbReference type="EMBL" id="EIJ43850.1"/>
    </source>
</evidence>
<dbReference type="PANTHER" id="PTHR37833">
    <property type="entry name" value="LIPOPROTEIN-RELATED"/>
    <property type="match status" value="1"/>
</dbReference>
<gene>
    <name evidence="8" type="ORF">BegalDRAFT_3023</name>
</gene>
<feature type="domain" description="HYDIN/VesB/CFA65-like Ig-like" evidence="7">
    <location>
        <begin position="195"/>
        <end position="288"/>
    </location>
</feature>
<evidence type="ECO:0000256" key="6">
    <source>
        <dbReference type="SAM" id="SignalP"/>
    </source>
</evidence>
<feature type="domain" description="HYDIN/VesB/CFA65-like Ig-like" evidence="7">
    <location>
        <begin position="679"/>
        <end position="772"/>
    </location>
</feature>
<protein>
    <recommendedName>
        <fullName evidence="7">HYDIN/VesB/CFA65-like Ig-like domain-containing protein</fullName>
    </recommendedName>
</protein>
<dbReference type="HOGENOM" id="CLU_273828_0_0_6"/>
<dbReference type="OrthoDB" id="3565729at2"/>
<dbReference type="STRING" id="395493.BegalDRAFT_3023"/>
<dbReference type="Proteomes" id="UP000005744">
    <property type="component" value="Unassembled WGS sequence"/>
</dbReference>
<dbReference type="EMBL" id="JH600070">
    <property type="protein sequence ID" value="EIJ43850.1"/>
    <property type="molecule type" value="Genomic_DNA"/>
</dbReference>
<keyword evidence="9" id="KW-1185">Reference proteome</keyword>
<evidence type="ECO:0000256" key="1">
    <source>
        <dbReference type="ARBA" id="ARBA00004138"/>
    </source>
</evidence>
<name>I3CJQ7_9GAMM</name>
<comment type="subcellular location">
    <subcellularLocation>
        <location evidence="1">Cell projection</location>
        <location evidence="1">Cilium</location>
    </subcellularLocation>
    <subcellularLocation>
        <location evidence="2">Cytoplasm</location>
    </subcellularLocation>
</comment>
<dbReference type="Pfam" id="PF22544">
    <property type="entry name" value="HYDIN_VesB_CFA65-like_Ig"/>
    <property type="match status" value="2"/>
</dbReference>
<proteinExistence type="predicted"/>
<dbReference type="GO" id="GO:0005737">
    <property type="term" value="C:cytoplasm"/>
    <property type="evidence" value="ECO:0007669"/>
    <property type="project" value="UniProtKB-SubCell"/>
</dbReference>
<reference evidence="8 9" key="1">
    <citation type="submission" date="2011-11" db="EMBL/GenBank/DDBJ databases">
        <title>Improved High-Quality Draft sequence of Beggiatoa alba B18lD.</title>
        <authorList>
            <consortium name="US DOE Joint Genome Institute"/>
            <person name="Lucas S."/>
            <person name="Han J."/>
            <person name="Lapidus A."/>
            <person name="Cheng J.-F."/>
            <person name="Goodwin L."/>
            <person name="Pitluck S."/>
            <person name="Peters L."/>
            <person name="Mikhailova N."/>
            <person name="Held B."/>
            <person name="Detter J.C."/>
            <person name="Han C."/>
            <person name="Tapia R."/>
            <person name="Land M."/>
            <person name="Hauser L."/>
            <person name="Kyrpides N."/>
            <person name="Ivanova N."/>
            <person name="Pagani I."/>
            <person name="Samuel K."/>
            <person name="Teske A."/>
            <person name="Mueller J."/>
            <person name="Woyke T."/>
        </authorList>
    </citation>
    <scope>NUCLEOTIDE SEQUENCE [LARGE SCALE GENOMIC DNA]</scope>
    <source>
        <strain evidence="8 9">B18LD</strain>
    </source>
</reference>
<dbReference type="AlphaFoldDB" id="I3CJQ7"/>
<accession>I3CJQ7</accession>
<keyword evidence="3" id="KW-0963">Cytoplasm</keyword>
<evidence type="ECO:0000259" key="7">
    <source>
        <dbReference type="Pfam" id="PF22544"/>
    </source>
</evidence>
<evidence type="ECO:0000313" key="9">
    <source>
        <dbReference type="Proteomes" id="UP000005744"/>
    </source>
</evidence>
<evidence type="ECO:0000256" key="4">
    <source>
        <dbReference type="ARBA" id="ARBA00023069"/>
    </source>
</evidence>
<sequence>MCKQYRLLYYWLFLIWFWSGQVFASPTCAVGSKITSGDLAKSGNFTIQDDLGKYLNLGTSTITTPYVFYSPQAGVSISRQFTVSNISVSAVAAPFTPTNVSVSTYQTPHAYFTASPDPLTVAPTQQGAFVITWAPTTTSNASGNIEFCVDDPLYGGRFVIPVEGVVEIPDSKPPTPTMSVYDGATQITDGQTIPVDFGVTTVGTPIQKTFKITNGGPAVLNVGALNLPQGFSQVGTSPSSTNPLTILPGQSANFTVRFDALNAGTVTTQLLLSNDDPSKDPFNFAIRATANIYPEIAVLVDGVDIANNSPTPINFGTVALNSVTKKTIVIRNLGSVHMNLSNLVLPTGFTASTALPSIVYAGTDNYFTIQMNTATGGTLSGAVNFTNNDPDENPFTFNVTGTVDPSLPTDPVTPPPTGITPEINVLLGAANIADGSTTPVDLGTTTVGSSYTKTFTIQNLGSVEMRLSNLTLPAGFSLQGTFPTTIYAGLANNFTVSIDTSAVGTLTGNISFENNDVDENPFNFPVTVTINDVPAPVNAPEITVLYGANSISNASATVINLGSSTLGSSFVKTFTLQNTGTATLNVSNLVLPTGFTLEGSFPTSVAVGASAGFGVKINTSSIATYSGTISFNTDDSDENPFTFSVSASVISSSTGGGPSIPVAYPKVSLFEGQTELPSLETTVVDFGTTELGHTITKTFTLKNNGSVPLNLSGLTLPTGFSLVGTFPSKILAGLSDTFNVRLDATTVASSTGSLSFITNDPNYLNYRITLKAQVDDPFISVTQGSTTISNGTTTALLFGTNTKLTFVVRNITNATVNVSDLTLPTGFSLSGRFLATTTSLAAGGADIFTIQKDSETASGTLSFKFNRSGGTNKTFSFPIAVTSSGGEVPTSAAKIQLFDGASEISDGQTSAVNFGIANVGTPVRKTFTIVSAGYAQLNLSSLTLPTGFSLVSNFPAVVYAGLSSSFTIQMDALMTGSYQGTLSFTTNDTNKTTFNFPLTGSSEFCYAFANILLNGGCFTLPILQTVGIVEKTASNTIDSVKFAAGISVNQGAFTQSTVMNGFVGNAVVVAGSIQVNPEHVGQQADMIVVGVYRPLPNLGDDWYMMDNNNPLLWDSDFSTLTARQTGVTLQTIQSVILYQGEFLATGELFIFFGYRLSDGQIIYAADSVHVDIQ</sequence>
<evidence type="ECO:0000256" key="5">
    <source>
        <dbReference type="ARBA" id="ARBA00023273"/>
    </source>
</evidence>
<keyword evidence="6" id="KW-0732">Signal</keyword>
<evidence type="ECO:0000256" key="3">
    <source>
        <dbReference type="ARBA" id="ARBA00022490"/>
    </source>
</evidence>
<dbReference type="eggNOG" id="COG1361">
    <property type="taxonomic scope" value="Bacteria"/>
</dbReference>
<dbReference type="RefSeq" id="WP_002691396.1">
    <property type="nucleotide sequence ID" value="NZ_JH600070.1"/>
</dbReference>